<keyword evidence="2" id="KW-0413">Isomerase</keyword>
<evidence type="ECO:0000313" key="3">
    <source>
        <dbReference type="Proteomes" id="UP000660611"/>
    </source>
</evidence>
<dbReference type="InterPro" id="IPR032710">
    <property type="entry name" value="NTF2-like_dom_sf"/>
</dbReference>
<dbReference type="EMBL" id="BONQ01000165">
    <property type="protein sequence ID" value="GIG51895.1"/>
    <property type="molecule type" value="Genomic_DNA"/>
</dbReference>
<dbReference type="GO" id="GO:0016853">
    <property type="term" value="F:isomerase activity"/>
    <property type="evidence" value="ECO:0007669"/>
    <property type="project" value="UniProtKB-KW"/>
</dbReference>
<sequence length="119" mass="12953">MSEYEKLVDQYIEAWNATDPATRRAAIDALFTPDVTFVDPMSTARGPGEIDWLIAGVQSQFPGFVISRLGPVDGHHDQARFTWEAGLPGQPAPVAGFDVVTIAPDGRINQVLGFLDRTP</sequence>
<dbReference type="Gene3D" id="3.10.450.50">
    <property type="match status" value="1"/>
</dbReference>
<dbReference type="SUPFAM" id="SSF54427">
    <property type="entry name" value="NTF2-like"/>
    <property type="match status" value="1"/>
</dbReference>
<name>A0A919UHT0_9ACTN</name>
<dbReference type="RefSeq" id="WP_203853502.1">
    <property type="nucleotide sequence ID" value="NZ_BAAAVW010000055.1"/>
</dbReference>
<keyword evidence="3" id="KW-1185">Reference proteome</keyword>
<evidence type="ECO:0000259" key="1">
    <source>
        <dbReference type="Pfam" id="PF12680"/>
    </source>
</evidence>
<feature type="domain" description="SnoaL-like" evidence="1">
    <location>
        <begin position="8"/>
        <end position="109"/>
    </location>
</feature>
<evidence type="ECO:0000313" key="2">
    <source>
        <dbReference type="EMBL" id="GIG51895.1"/>
    </source>
</evidence>
<dbReference type="Pfam" id="PF12680">
    <property type="entry name" value="SnoaL_2"/>
    <property type="match status" value="1"/>
</dbReference>
<dbReference type="InterPro" id="IPR037401">
    <property type="entry name" value="SnoaL-like"/>
</dbReference>
<comment type="caution">
    <text evidence="2">The sequence shown here is derived from an EMBL/GenBank/DDBJ whole genome shotgun (WGS) entry which is preliminary data.</text>
</comment>
<gene>
    <name evidence="2" type="ORF">Dsi01nite_099360</name>
</gene>
<protein>
    <submittedName>
        <fullName evidence="2">Isomerase</fullName>
    </submittedName>
</protein>
<proteinExistence type="predicted"/>
<dbReference type="Proteomes" id="UP000660611">
    <property type="component" value="Unassembled WGS sequence"/>
</dbReference>
<accession>A0A919UHT0</accession>
<organism evidence="2 3">
    <name type="scientific">Dactylosporangium siamense</name>
    <dbReference type="NCBI Taxonomy" id="685454"/>
    <lineage>
        <taxon>Bacteria</taxon>
        <taxon>Bacillati</taxon>
        <taxon>Actinomycetota</taxon>
        <taxon>Actinomycetes</taxon>
        <taxon>Micromonosporales</taxon>
        <taxon>Micromonosporaceae</taxon>
        <taxon>Dactylosporangium</taxon>
    </lineage>
</organism>
<reference evidence="2" key="1">
    <citation type="submission" date="2021-01" db="EMBL/GenBank/DDBJ databases">
        <title>Whole genome shotgun sequence of Dactylosporangium siamense NBRC 106093.</title>
        <authorList>
            <person name="Komaki H."/>
            <person name="Tamura T."/>
        </authorList>
    </citation>
    <scope>NUCLEOTIDE SEQUENCE</scope>
    <source>
        <strain evidence="2">NBRC 106093</strain>
    </source>
</reference>
<dbReference type="AlphaFoldDB" id="A0A919UHT0"/>